<dbReference type="RefSeq" id="WP_179906702.1">
    <property type="nucleotide sequence ID" value="NZ_JACBXS010000027.1"/>
</dbReference>
<dbReference type="SUPFAM" id="SSF110087">
    <property type="entry name" value="DR1885-like metal-binding protein"/>
    <property type="match status" value="1"/>
</dbReference>
<keyword evidence="4" id="KW-1185">Reference proteome</keyword>
<feature type="signal peptide" evidence="2">
    <location>
        <begin position="1"/>
        <end position="20"/>
    </location>
</feature>
<gene>
    <name evidence="3" type="ORF">HUK65_12970</name>
</gene>
<organism evidence="3 4">
    <name type="scientific">Rhabdonatronobacter sediminivivens</name>
    <dbReference type="NCBI Taxonomy" id="2743469"/>
    <lineage>
        <taxon>Bacteria</taxon>
        <taxon>Pseudomonadati</taxon>
        <taxon>Pseudomonadota</taxon>
        <taxon>Alphaproteobacteria</taxon>
        <taxon>Rhodobacterales</taxon>
        <taxon>Paracoccaceae</taxon>
        <taxon>Rhabdonatronobacter</taxon>
    </lineage>
</organism>
<accession>A0A7Z0I0X8</accession>
<proteinExistence type="predicted"/>
<name>A0A7Z0I0X8_9RHOB</name>
<evidence type="ECO:0000313" key="3">
    <source>
        <dbReference type="EMBL" id="NYS25903.1"/>
    </source>
</evidence>
<dbReference type="InterPro" id="IPR007410">
    <property type="entry name" value="LpqE-like"/>
</dbReference>
<dbReference type="EMBL" id="JACBXS010000027">
    <property type="protein sequence ID" value="NYS25903.1"/>
    <property type="molecule type" value="Genomic_DNA"/>
</dbReference>
<dbReference type="Pfam" id="PF04314">
    <property type="entry name" value="PCuAC"/>
    <property type="match status" value="1"/>
</dbReference>
<sequence>MKFPMLPAAIAAVLSTPAFADIHIHDPFARVSSIMAQSGAAFMVIENHGPAEDRLIAAESEVAQRVELHTHLEDDQGVMRMIEVEEGFAIPAGGQHGLVRGGDHVMFMGLTRQLTHGDVVALTLIFENAGEVMLEVPVDLERAADHGHSHGHDDGHDDGHGHSHGD</sequence>
<evidence type="ECO:0000256" key="2">
    <source>
        <dbReference type="SAM" id="SignalP"/>
    </source>
</evidence>
<reference evidence="3 4" key="1">
    <citation type="journal article" date="2000" name="Arch. Microbiol.">
        <title>Rhodobaca bogoriensis gen. nov. and sp. nov., an alkaliphilic purple nonsulfur bacterium from African Rift Valley soda lakes.</title>
        <authorList>
            <person name="Milford A.D."/>
            <person name="Achenbach L.A."/>
            <person name="Jung D.O."/>
            <person name="Madigan M.T."/>
        </authorList>
    </citation>
    <scope>NUCLEOTIDE SEQUENCE [LARGE SCALE GENOMIC DNA]</scope>
    <source>
        <strain evidence="3 4">2376</strain>
    </source>
</reference>
<dbReference type="Proteomes" id="UP000529417">
    <property type="component" value="Unassembled WGS sequence"/>
</dbReference>
<dbReference type="InterPro" id="IPR036182">
    <property type="entry name" value="PCuAC_sf"/>
</dbReference>
<feature type="region of interest" description="Disordered" evidence="1">
    <location>
        <begin position="144"/>
        <end position="166"/>
    </location>
</feature>
<dbReference type="PANTHER" id="PTHR36302">
    <property type="entry name" value="BLR7088 PROTEIN"/>
    <property type="match status" value="1"/>
</dbReference>
<dbReference type="InterPro" id="IPR058248">
    <property type="entry name" value="Lxx211020-like"/>
</dbReference>
<dbReference type="Gene3D" id="2.60.40.1890">
    <property type="entry name" value="PCu(A)C copper chaperone"/>
    <property type="match status" value="1"/>
</dbReference>
<feature type="chain" id="PRO_5031434884" evidence="2">
    <location>
        <begin position="21"/>
        <end position="166"/>
    </location>
</feature>
<protein>
    <submittedName>
        <fullName evidence="3">Copper chaperone PCu(A)C</fullName>
    </submittedName>
</protein>
<evidence type="ECO:0000256" key="1">
    <source>
        <dbReference type="SAM" id="MobiDB-lite"/>
    </source>
</evidence>
<evidence type="ECO:0000313" key="4">
    <source>
        <dbReference type="Proteomes" id="UP000529417"/>
    </source>
</evidence>
<dbReference type="PANTHER" id="PTHR36302:SF1">
    <property type="entry name" value="COPPER CHAPERONE PCU(A)C"/>
    <property type="match status" value="1"/>
</dbReference>
<comment type="caution">
    <text evidence="3">The sequence shown here is derived from an EMBL/GenBank/DDBJ whole genome shotgun (WGS) entry which is preliminary data.</text>
</comment>
<keyword evidence="2" id="KW-0732">Signal</keyword>
<dbReference type="AlphaFoldDB" id="A0A7Z0I0X8"/>